<organism evidence="2 3">
    <name type="scientific">Actinomadura meyerae</name>
    <dbReference type="NCBI Taxonomy" id="240840"/>
    <lineage>
        <taxon>Bacteria</taxon>
        <taxon>Bacillati</taxon>
        <taxon>Actinomycetota</taxon>
        <taxon>Actinomycetes</taxon>
        <taxon>Streptosporangiales</taxon>
        <taxon>Thermomonosporaceae</taxon>
        <taxon>Actinomadura</taxon>
    </lineage>
</organism>
<sequence length="523" mass="55653">MGLSLVPGDTTGKDRPELALQCAAEKETVLGTVRVRPGSETTAPGMPSVSPRQAAASQGGLCQVIPGRGEDPRYAVNENDPKLMEIYHSPDTPKSLRPVPAEGEMYCVKATGFFNVKKAGNAVPVAFENNVRALTTVAMGNGLFGPNWQDARGYFINRTYRTPATVLGFGFMPTRAVAEAVQVGAPGDEGNGPITGNLRILQRLSLELALPDPTVDRQQIRASAYIRVKAGQADVNGVPLDLGDKCMTSPTALSATGFMGNVQTGMTQYDSGQTLIAKEVNIPSFSGCGVTEDLSPILTASVSGSGNYANLESGIWCVVTDGTGCVNDEGAFPQTFSVDTDGVVTAVAKPFTLGRGKAEFRCESATMRLKMERGHWQSRFRLAKGGMSLAGCTVKASDDTVYQIGDEVTQDGSLWLNMTVDPKSGKPVMNFNGVLLNIPMDVAGKKCALRIGNTLQRYIPPGYVERPGMLMGSYENGTFAMSDHTLRPSPGTTCRIPGYTVNSVFTSFKGDFAFEPAPRITTP</sequence>
<feature type="region of interest" description="Disordered" evidence="1">
    <location>
        <begin position="37"/>
        <end position="59"/>
    </location>
</feature>
<dbReference type="AlphaFoldDB" id="A0A239IBX8"/>
<gene>
    <name evidence="2" type="ORF">SAMN05443665_101258</name>
</gene>
<reference evidence="2 3" key="1">
    <citation type="submission" date="2017-06" db="EMBL/GenBank/DDBJ databases">
        <authorList>
            <person name="Kim H.J."/>
            <person name="Triplett B.A."/>
        </authorList>
    </citation>
    <scope>NUCLEOTIDE SEQUENCE [LARGE SCALE GENOMIC DNA]</scope>
    <source>
        <strain evidence="2 3">DSM 44715</strain>
    </source>
</reference>
<evidence type="ECO:0000313" key="3">
    <source>
        <dbReference type="Proteomes" id="UP000198318"/>
    </source>
</evidence>
<protein>
    <submittedName>
        <fullName evidence="2">Uncharacterized protein</fullName>
    </submittedName>
</protein>
<accession>A0A239IBX8</accession>
<name>A0A239IBX8_9ACTN</name>
<dbReference type="EMBL" id="FZOR01000012">
    <property type="protein sequence ID" value="SNS91065.1"/>
    <property type="molecule type" value="Genomic_DNA"/>
</dbReference>
<evidence type="ECO:0000256" key="1">
    <source>
        <dbReference type="SAM" id="MobiDB-lite"/>
    </source>
</evidence>
<evidence type="ECO:0000313" key="2">
    <source>
        <dbReference type="EMBL" id="SNS91065.1"/>
    </source>
</evidence>
<dbReference type="Proteomes" id="UP000198318">
    <property type="component" value="Unassembled WGS sequence"/>
</dbReference>
<keyword evidence="3" id="KW-1185">Reference proteome</keyword>
<proteinExistence type="predicted"/>